<sequence length="396" mass="45612">MKSLLLIFIGSIYCNSLLAQVQPSGGQWQGVLEYEAESIPFEFKIEHKKKGMLITIINGKEQIEIKDAVIDRDTLVMPLKPFDAEIRAKFDEHSMEGYWKKGYKTKAIPFNASYGKPRFEGGTKKKKLSYKWELKFERALNDTYPAVGLFQFENGKASGSVISDVGDFRFFEGIIRNDSLLMTSFDGAHGFKLKAKLDDNQLIGEFHFDNGYIEKVSGQPKEDAEIVKPFKKLEDRHRPHFDILTAGNPNESIDESNYFDKVLVLQFFGTWCPNSMDQSTFLRDWYQTKPQNVEVLAVTYEPNFSTEYGLQRIESYKRDMHIPYDIKLGGELSKGQAALALPYLEKINAFPTLVIIDKYGFIRYQFDYFNGPATDQYYEEFKKDFLLAVNTLAQEK</sequence>
<feature type="domain" description="Thioredoxin" evidence="1">
    <location>
        <begin position="215"/>
        <end position="391"/>
    </location>
</feature>
<keyword evidence="3" id="KW-1185">Reference proteome</keyword>
<organism evidence="2 3">
    <name type="scientific">Fulvivirga lutea</name>
    <dbReference type="NCBI Taxonomy" id="2810512"/>
    <lineage>
        <taxon>Bacteria</taxon>
        <taxon>Pseudomonadati</taxon>
        <taxon>Bacteroidota</taxon>
        <taxon>Cytophagia</taxon>
        <taxon>Cytophagales</taxon>
        <taxon>Fulvivirgaceae</taxon>
        <taxon>Fulvivirga</taxon>
    </lineage>
</organism>
<dbReference type="AlphaFoldDB" id="A0A974WHI6"/>
<dbReference type="GO" id="GO:0016491">
    <property type="term" value="F:oxidoreductase activity"/>
    <property type="evidence" value="ECO:0007669"/>
    <property type="project" value="InterPro"/>
</dbReference>
<dbReference type="CDD" id="cd02966">
    <property type="entry name" value="TlpA_like_family"/>
    <property type="match status" value="1"/>
</dbReference>
<dbReference type="SUPFAM" id="SSF52833">
    <property type="entry name" value="Thioredoxin-like"/>
    <property type="match status" value="1"/>
</dbReference>
<dbReference type="PANTHER" id="PTHR42852">
    <property type="entry name" value="THIOL:DISULFIDE INTERCHANGE PROTEIN DSBE"/>
    <property type="match status" value="1"/>
</dbReference>
<dbReference type="RefSeq" id="WP_205722346.1">
    <property type="nucleotide sequence ID" value="NZ_CP070608.1"/>
</dbReference>
<dbReference type="KEGG" id="fuv:JR347_01745"/>
<evidence type="ECO:0000313" key="2">
    <source>
        <dbReference type="EMBL" id="QSE97838.1"/>
    </source>
</evidence>
<dbReference type="InterPro" id="IPR036249">
    <property type="entry name" value="Thioredoxin-like_sf"/>
</dbReference>
<gene>
    <name evidence="2" type="ORF">JR347_01745</name>
</gene>
<protein>
    <submittedName>
        <fullName evidence="2">TlpA family protein disulfide reductase</fullName>
    </submittedName>
</protein>
<dbReference type="EMBL" id="CP070608">
    <property type="protein sequence ID" value="QSE97838.1"/>
    <property type="molecule type" value="Genomic_DNA"/>
</dbReference>
<evidence type="ECO:0000313" key="3">
    <source>
        <dbReference type="Proteomes" id="UP000662783"/>
    </source>
</evidence>
<dbReference type="PANTHER" id="PTHR42852:SF17">
    <property type="entry name" value="THIOREDOXIN-LIKE PROTEIN HI_1115"/>
    <property type="match status" value="1"/>
</dbReference>
<dbReference type="Gene3D" id="3.40.30.10">
    <property type="entry name" value="Glutaredoxin"/>
    <property type="match status" value="1"/>
</dbReference>
<dbReference type="InterPro" id="IPR050553">
    <property type="entry name" value="Thioredoxin_ResA/DsbE_sf"/>
</dbReference>
<evidence type="ECO:0000259" key="1">
    <source>
        <dbReference type="PROSITE" id="PS51352"/>
    </source>
</evidence>
<dbReference type="Pfam" id="PF00578">
    <property type="entry name" value="AhpC-TSA"/>
    <property type="match status" value="1"/>
</dbReference>
<accession>A0A974WHI6</accession>
<dbReference type="InterPro" id="IPR000866">
    <property type="entry name" value="AhpC/TSA"/>
</dbReference>
<dbReference type="GO" id="GO:0016209">
    <property type="term" value="F:antioxidant activity"/>
    <property type="evidence" value="ECO:0007669"/>
    <property type="project" value="InterPro"/>
</dbReference>
<dbReference type="PROSITE" id="PS51352">
    <property type="entry name" value="THIOREDOXIN_2"/>
    <property type="match status" value="1"/>
</dbReference>
<reference evidence="2" key="1">
    <citation type="submission" date="2021-02" db="EMBL/GenBank/DDBJ databases">
        <title>Fulvivirga sp. S481 isolated from sea water.</title>
        <authorList>
            <person name="Bae S.S."/>
            <person name="Baek K."/>
        </authorList>
    </citation>
    <scope>NUCLEOTIDE SEQUENCE</scope>
    <source>
        <strain evidence="2">S481</strain>
    </source>
</reference>
<dbReference type="InterPro" id="IPR013766">
    <property type="entry name" value="Thioredoxin_domain"/>
</dbReference>
<proteinExistence type="predicted"/>
<name>A0A974WHI6_9BACT</name>
<dbReference type="Proteomes" id="UP000662783">
    <property type="component" value="Chromosome"/>
</dbReference>